<proteinExistence type="inferred from homology"/>
<name>A0A1G1XP98_9BACT</name>
<evidence type="ECO:0000259" key="5">
    <source>
        <dbReference type="Pfam" id="PF00535"/>
    </source>
</evidence>
<feature type="domain" description="Glycosyltransferase 2-like" evidence="5">
    <location>
        <begin position="5"/>
        <end position="162"/>
    </location>
</feature>
<dbReference type="PANTHER" id="PTHR43179:SF12">
    <property type="entry name" value="GALACTOFURANOSYLTRANSFERASE GLFT2"/>
    <property type="match status" value="1"/>
</dbReference>
<evidence type="ECO:0000313" key="7">
    <source>
        <dbReference type="Proteomes" id="UP000176260"/>
    </source>
</evidence>
<keyword evidence="4" id="KW-0802">TPR repeat</keyword>
<dbReference type="InterPro" id="IPR029044">
    <property type="entry name" value="Nucleotide-diphossugar_trans"/>
</dbReference>
<organism evidence="6 7">
    <name type="scientific">Candidatus Buchananbacteria bacterium RBG_13_39_9</name>
    <dbReference type="NCBI Taxonomy" id="1797531"/>
    <lineage>
        <taxon>Bacteria</taxon>
        <taxon>Candidatus Buchananiibacteriota</taxon>
    </lineage>
</organism>
<feature type="domain" description="Glycosyltransferase 2-like" evidence="5">
    <location>
        <begin position="256"/>
        <end position="373"/>
    </location>
</feature>
<keyword evidence="2" id="KW-0328">Glycosyltransferase</keyword>
<evidence type="ECO:0000256" key="4">
    <source>
        <dbReference type="PROSITE-ProRule" id="PRU00339"/>
    </source>
</evidence>
<dbReference type="SMART" id="SM00028">
    <property type="entry name" value="TPR"/>
    <property type="match status" value="2"/>
</dbReference>
<dbReference type="InterPro" id="IPR019734">
    <property type="entry name" value="TPR_rpt"/>
</dbReference>
<sequence length="607" mass="69329">MPKYSIIIPVCDNLDLTKRCITSINLNTTDYEIIVIDNGSFPAYEGLEIVRHNEKNEGFPVAVNQGIKIAKGEVIVILNNDVVVTPHWLDRLSYHFCHADIVGPMTNEVSGAQKITTDTADYFLAPDEFANSYYTKNSLSFSTTARLVFFCVAIKRKVIDKIGLLDEQFTPGNFEDDDFCLRAIEADFKLAIAKDVFVYHLGSATHKTLKIDFVNLMAINKGKFEKKWSAAKIDMLHRKAVRLGSENLFNPESPLSLAMIVKNEAVGLENAILSCWGLVSDIVIAIDKTTTDETADIAKKYGARIKYFDFLDDFAAARNFAQEGVKTEWTLFLDGHEYLKQAPKLLDILKQDCDGLLCTVVMENGAQFRSARIFKSHLKFAGQIHEQPQCVNPLPCIKVVIQHDRNESQSVTSAEARERQRNYQMPEIMGILLKDNPKNTRASFHLVLYYMGRFMFKEAKKCRKLFLKHSKVAGDRWFIYFNQALGFLSQHKFFWAYLSACSADRETPGRWEVEKLKGMIFFSQRNYRRALSFFVKSMHENTCDVRFKPWQVDLAGTWNLIGESFFQLGNFEEAGEAFNRASERANTDVSRDFLKRRSALMFKIKVG</sequence>
<gene>
    <name evidence="6" type="ORF">A2Y67_03835</name>
</gene>
<dbReference type="SUPFAM" id="SSF53448">
    <property type="entry name" value="Nucleotide-diphospho-sugar transferases"/>
    <property type="match status" value="2"/>
</dbReference>
<comment type="caution">
    <text evidence="6">The sequence shown here is derived from an EMBL/GenBank/DDBJ whole genome shotgun (WGS) entry which is preliminary data.</text>
</comment>
<evidence type="ECO:0000313" key="6">
    <source>
        <dbReference type="EMBL" id="OGY41923.1"/>
    </source>
</evidence>
<dbReference type="PROSITE" id="PS50005">
    <property type="entry name" value="TPR"/>
    <property type="match status" value="1"/>
</dbReference>
<evidence type="ECO:0000256" key="1">
    <source>
        <dbReference type="ARBA" id="ARBA00006739"/>
    </source>
</evidence>
<dbReference type="InterPro" id="IPR011990">
    <property type="entry name" value="TPR-like_helical_dom_sf"/>
</dbReference>
<dbReference type="Pfam" id="PF00535">
    <property type="entry name" value="Glycos_transf_2"/>
    <property type="match status" value="2"/>
</dbReference>
<dbReference type="PANTHER" id="PTHR43179">
    <property type="entry name" value="RHAMNOSYLTRANSFERASE WBBL"/>
    <property type="match status" value="1"/>
</dbReference>
<dbReference type="SUPFAM" id="SSF48452">
    <property type="entry name" value="TPR-like"/>
    <property type="match status" value="1"/>
</dbReference>
<dbReference type="Gene3D" id="1.25.40.10">
    <property type="entry name" value="Tetratricopeptide repeat domain"/>
    <property type="match status" value="1"/>
</dbReference>
<evidence type="ECO:0000256" key="3">
    <source>
        <dbReference type="ARBA" id="ARBA00022679"/>
    </source>
</evidence>
<dbReference type="GO" id="GO:0016757">
    <property type="term" value="F:glycosyltransferase activity"/>
    <property type="evidence" value="ECO:0007669"/>
    <property type="project" value="UniProtKB-KW"/>
</dbReference>
<reference evidence="6 7" key="1">
    <citation type="journal article" date="2016" name="Nat. Commun.">
        <title>Thousands of microbial genomes shed light on interconnected biogeochemical processes in an aquifer system.</title>
        <authorList>
            <person name="Anantharaman K."/>
            <person name="Brown C.T."/>
            <person name="Hug L.A."/>
            <person name="Sharon I."/>
            <person name="Castelle C.J."/>
            <person name="Probst A.J."/>
            <person name="Thomas B.C."/>
            <person name="Singh A."/>
            <person name="Wilkins M.J."/>
            <person name="Karaoz U."/>
            <person name="Brodie E.L."/>
            <person name="Williams K.H."/>
            <person name="Hubbard S.S."/>
            <person name="Banfield J.F."/>
        </authorList>
    </citation>
    <scope>NUCLEOTIDE SEQUENCE [LARGE SCALE GENOMIC DNA]</scope>
</reference>
<dbReference type="AlphaFoldDB" id="A0A1G1XP98"/>
<protein>
    <recommendedName>
        <fullName evidence="5">Glycosyltransferase 2-like domain-containing protein</fullName>
    </recommendedName>
</protein>
<dbReference type="Proteomes" id="UP000176260">
    <property type="component" value="Unassembled WGS sequence"/>
</dbReference>
<dbReference type="Gene3D" id="3.90.550.10">
    <property type="entry name" value="Spore Coat Polysaccharide Biosynthesis Protein SpsA, Chain A"/>
    <property type="match status" value="2"/>
</dbReference>
<comment type="similarity">
    <text evidence="1">Belongs to the glycosyltransferase 2 family.</text>
</comment>
<dbReference type="EMBL" id="MHIA01000021">
    <property type="protein sequence ID" value="OGY41923.1"/>
    <property type="molecule type" value="Genomic_DNA"/>
</dbReference>
<evidence type="ECO:0000256" key="2">
    <source>
        <dbReference type="ARBA" id="ARBA00022676"/>
    </source>
</evidence>
<feature type="repeat" description="TPR" evidence="4">
    <location>
        <begin position="555"/>
        <end position="588"/>
    </location>
</feature>
<accession>A0A1G1XP98</accession>
<dbReference type="InterPro" id="IPR001173">
    <property type="entry name" value="Glyco_trans_2-like"/>
</dbReference>
<keyword evidence="3" id="KW-0808">Transferase</keyword>